<dbReference type="EnsemblMetazoa" id="Aqu2.1.43511_001">
    <property type="protein sequence ID" value="Aqu2.1.43511_001"/>
    <property type="gene ID" value="Aqu2.1.43511"/>
</dbReference>
<reference evidence="2" key="2">
    <citation type="submission" date="2017-05" db="UniProtKB">
        <authorList>
            <consortium name="EnsemblMetazoa"/>
        </authorList>
    </citation>
    <scope>IDENTIFICATION</scope>
</reference>
<keyword evidence="3" id="KW-1185">Reference proteome</keyword>
<dbReference type="EnsemblMetazoa" id="XM_011405903.2">
    <property type="protein sequence ID" value="XP_011404205.1"/>
    <property type="gene ID" value="LOC105312902"/>
</dbReference>
<proteinExistence type="predicted"/>
<keyword evidence="1" id="KW-0472">Membrane</keyword>
<organism evidence="2">
    <name type="scientific">Amphimedon queenslandica</name>
    <name type="common">Sponge</name>
    <dbReference type="NCBI Taxonomy" id="400682"/>
    <lineage>
        <taxon>Eukaryota</taxon>
        <taxon>Metazoa</taxon>
        <taxon>Porifera</taxon>
        <taxon>Demospongiae</taxon>
        <taxon>Heteroscleromorpha</taxon>
        <taxon>Haplosclerida</taxon>
        <taxon>Niphatidae</taxon>
        <taxon>Amphimedon</taxon>
    </lineage>
</organism>
<dbReference type="InterPro" id="IPR013945">
    <property type="entry name" value="Pkr1"/>
</dbReference>
<dbReference type="InParanoid" id="A0A1X7VT14"/>
<dbReference type="GO" id="GO:0070072">
    <property type="term" value="P:vacuolar proton-transporting V-type ATPase complex assembly"/>
    <property type="evidence" value="ECO:0007669"/>
    <property type="project" value="InterPro"/>
</dbReference>
<keyword evidence="1" id="KW-0812">Transmembrane</keyword>
<dbReference type="AlphaFoldDB" id="A0A1X7VT14"/>
<evidence type="ECO:0000256" key="1">
    <source>
        <dbReference type="SAM" id="Phobius"/>
    </source>
</evidence>
<accession>A0A1X7VT14</accession>
<sequence length="103" mass="11827">MEDQPRKRSSTNRFSFSDVVKNAVEPGVNHSVMMFVNIVFLLLILTIIIWIGFSNGKLYMIVLLMLAFGLFIAFNKFVAMVVEEEKKAKLRKPEPSNEEDKTD</sequence>
<feature type="transmembrane region" description="Helical" evidence="1">
    <location>
        <begin position="59"/>
        <end position="82"/>
    </location>
</feature>
<keyword evidence="1" id="KW-1133">Transmembrane helix</keyword>
<gene>
    <name evidence="2" type="primary">105312902</name>
</gene>
<dbReference type="Proteomes" id="UP000007879">
    <property type="component" value="Unassembled WGS sequence"/>
</dbReference>
<feature type="transmembrane region" description="Helical" evidence="1">
    <location>
        <begin position="32"/>
        <end position="53"/>
    </location>
</feature>
<evidence type="ECO:0000313" key="2">
    <source>
        <dbReference type="EnsemblMetazoa" id="Aqu2.1.43511_001"/>
    </source>
</evidence>
<protein>
    <submittedName>
        <fullName evidence="2">Uncharacterized protein</fullName>
    </submittedName>
</protein>
<name>A0A1X7VT14_AMPQE</name>
<reference evidence="3" key="1">
    <citation type="journal article" date="2010" name="Nature">
        <title>The Amphimedon queenslandica genome and the evolution of animal complexity.</title>
        <authorList>
            <person name="Srivastava M."/>
            <person name="Simakov O."/>
            <person name="Chapman J."/>
            <person name="Fahey B."/>
            <person name="Gauthier M.E."/>
            <person name="Mitros T."/>
            <person name="Richards G.S."/>
            <person name="Conaco C."/>
            <person name="Dacre M."/>
            <person name="Hellsten U."/>
            <person name="Larroux C."/>
            <person name="Putnam N.H."/>
            <person name="Stanke M."/>
            <person name="Adamska M."/>
            <person name="Darling A."/>
            <person name="Degnan S.M."/>
            <person name="Oakley T.H."/>
            <person name="Plachetzki D.C."/>
            <person name="Zhai Y."/>
            <person name="Adamski M."/>
            <person name="Calcino A."/>
            <person name="Cummins S.F."/>
            <person name="Goodstein D.M."/>
            <person name="Harris C."/>
            <person name="Jackson D.J."/>
            <person name="Leys S.P."/>
            <person name="Shu S."/>
            <person name="Woodcroft B.J."/>
            <person name="Vervoort M."/>
            <person name="Kosik K.S."/>
            <person name="Manning G."/>
            <person name="Degnan B.M."/>
            <person name="Rokhsar D.S."/>
        </authorList>
    </citation>
    <scope>NUCLEOTIDE SEQUENCE [LARGE SCALE GENOMIC DNA]</scope>
</reference>
<dbReference type="KEGG" id="aqu:105312902"/>
<evidence type="ECO:0000313" key="3">
    <source>
        <dbReference type="Proteomes" id="UP000007879"/>
    </source>
</evidence>
<dbReference type="Pfam" id="PF08636">
    <property type="entry name" value="Pkr1"/>
    <property type="match status" value="1"/>
</dbReference>